<dbReference type="PANTHER" id="PTHR30012">
    <property type="entry name" value="GENERAL SECRETION PATHWAY PROTEIN"/>
    <property type="match status" value="1"/>
</dbReference>
<organism evidence="9 10">
    <name type="scientific">Halioxenophilus aromaticivorans</name>
    <dbReference type="NCBI Taxonomy" id="1306992"/>
    <lineage>
        <taxon>Bacteria</taxon>
        <taxon>Pseudomonadati</taxon>
        <taxon>Pseudomonadota</taxon>
        <taxon>Gammaproteobacteria</taxon>
        <taxon>Alteromonadales</taxon>
        <taxon>Alteromonadaceae</taxon>
        <taxon>Halioxenophilus</taxon>
    </lineage>
</organism>
<evidence type="ECO:0000256" key="5">
    <source>
        <dbReference type="ARBA" id="ARBA00022989"/>
    </source>
</evidence>
<evidence type="ECO:0000313" key="9">
    <source>
        <dbReference type="EMBL" id="GAA4956760.1"/>
    </source>
</evidence>
<dbReference type="Pfam" id="PF00482">
    <property type="entry name" value="T2SSF"/>
    <property type="match status" value="2"/>
</dbReference>
<evidence type="ECO:0000259" key="8">
    <source>
        <dbReference type="Pfam" id="PF00482"/>
    </source>
</evidence>
<dbReference type="InterPro" id="IPR042094">
    <property type="entry name" value="T2SS_GspF_sf"/>
</dbReference>
<evidence type="ECO:0000313" key="10">
    <source>
        <dbReference type="Proteomes" id="UP001409585"/>
    </source>
</evidence>
<dbReference type="Proteomes" id="UP001409585">
    <property type="component" value="Unassembled WGS sequence"/>
</dbReference>
<comment type="similarity">
    <text evidence="2">Belongs to the GSP F family.</text>
</comment>
<dbReference type="Gene3D" id="1.20.81.30">
    <property type="entry name" value="Type II secretion system (T2SS), domain F"/>
    <property type="match status" value="2"/>
</dbReference>
<accession>A0AAV3U972</accession>
<dbReference type="RefSeq" id="WP_345426859.1">
    <property type="nucleotide sequence ID" value="NZ_AP031496.1"/>
</dbReference>
<keyword evidence="3" id="KW-1003">Cell membrane</keyword>
<gene>
    <name evidence="9" type="ORF">GCM10025791_41400</name>
</gene>
<feature type="transmembrane region" description="Helical" evidence="7">
    <location>
        <begin position="164"/>
        <end position="187"/>
    </location>
</feature>
<evidence type="ECO:0000256" key="2">
    <source>
        <dbReference type="ARBA" id="ARBA00005745"/>
    </source>
</evidence>
<evidence type="ECO:0000256" key="6">
    <source>
        <dbReference type="ARBA" id="ARBA00023136"/>
    </source>
</evidence>
<reference evidence="10" key="1">
    <citation type="journal article" date="2019" name="Int. J. Syst. Evol. Microbiol.">
        <title>The Global Catalogue of Microorganisms (GCM) 10K type strain sequencing project: providing services to taxonomists for standard genome sequencing and annotation.</title>
        <authorList>
            <consortium name="The Broad Institute Genomics Platform"/>
            <consortium name="The Broad Institute Genome Sequencing Center for Infectious Disease"/>
            <person name="Wu L."/>
            <person name="Ma J."/>
        </authorList>
    </citation>
    <scope>NUCLEOTIDE SEQUENCE [LARGE SCALE GENOMIC DNA]</scope>
    <source>
        <strain evidence="10">JCM 19134</strain>
    </source>
</reference>
<feature type="transmembrane region" description="Helical" evidence="7">
    <location>
        <begin position="372"/>
        <end position="393"/>
    </location>
</feature>
<keyword evidence="5 7" id="KW-1133">Transmembrane helix</keyword>
<sequence length="400" mass="44185">MPKFKYTAIDATGKKVVGTMQANNLLDVEYRLDNLKLDLVTLKELSAGGQTLRGGKLSRKDIINMVFQLEQLTKSGVPLLDGLADLRDSTPAGYYHDILTSIMESIEGGKTFSDALEGFPNDFDHVFVSLIKVGEESGELTKILGDMCQTLRWTDELVAKTVKILMYPAIVGVVVMAVTTFLMIYLVPQIVPFVKDMGSTVPKHTEILIAVSNCFVAYWWVIIPTPVAIFYGLKLLSANNRNIKYKLDALKLKLPIFGSITYNLKIARFANYMALLYSSGITVINSLDIGKELVNNLKMADAIEEAKAKISDGTSISESFATVNIFPPLVIRMLRVGENTGNLDEALINVRYFYDREVQETIDKIEPTINPLLTAVMGLLLGWIMLAVLGPVWDAVASVS</sequence>
<dbReference type="GO" id="GO:0005886">
    <property type="term" value="C:plasma membrane"/>
    <property type="evidence" value="ECO:0007669"/>
    <property type="project" value="UniProtKB-SubCell"/>
</dbReference>
<dbReference type="PRINTS" id="PR00812">
    <property type="entry name" value="BCTERIALGSPF"/>
</dbReference>
<dbReference type="InterPro" id="IPR003004">
    <property type="entry name" value="GspF/PilC"/>
</dbReference>
<feature type="transmembrane region" description="Helical" evidence="7">
    <location>
        <begin position="207"/>
        <end position="233"/>
    </location>
</feature>
<name>A0AAV3U972_9ALTE</name>
<keyword evidence="4 7" id="KW-0812">Transmembrane</keyword>
<dbReference type="AlphaFoldDB" id="A0AAV3U972"/>
<feature type="domain" description="Type II secretion system protein GspF" evidence="8">
    <location>
        <begin position="72"/>
        <end position="188"/>
    </location>
</feature>
<dbReference type="EMBL" id="BAABLX010000073">
    <property type="protein sequence ID" value="GAA4956760.1"/>
    <property type="molecule type" value="Genomic_DNA"/>
</dbReference>
<evidence type="ECO:0000256" key="4">
    <source>
        <dbReference type="ARBA" id="ARBA00022692"/>
    </source>
</evidence>
<proteinExistence type="inferred from homology"/>
<comment type="subcellular location">
    <subcellularLocation>
        <location evidence="1">Cell membrane</location>
        <topology evidence="1">Multi-pass membrane protein</topology>
    </subcellularLocation>
</comment>
<evidence type="ECO:0000256" key="7">
    <source>
        <dbReference type="SAM" id="Phobius"/>
    </source>
</evidence>
<feature type="domain" description="Type II secretion system protein GspF" evidence="8">
    <location>
        <begin position="269"/>
        <end position="391"/>
    </location>
</feature>
<keyword evidence="10" id="KW-1185">Reference proteome</keyword>
<dbReference type="InterPro" id="IPR018076">
    <property type="entry name" value="T2SS_GspF_dom"/>
</dbReference>
<evidence type="ECO:0000256" key="3">
    <source>
        <dbReference type="ARBA" id="ARBA00022475"/>
    </source>
</evidence>
<keyword evidence="6 7" id="KW-0472">Membrane</keyword>
<protein>
    <submittedName>
        <fullName evidence="9">Type II secretion system F family protein</fullName>
    </submittedName>
</protein>
<dbReference type="PANTHER" id="PTHR30012:SF0">
    <property type="entry name" value="TYPE II SECRETION SYSTEM PROTEIN F-RELATED"/>
    <property type="match status" value="1"/>
</dbReference>
<evidence type="ECO:0000256" key="1">
    <source>
        <dbReference type="ARBA" id="ARBA00004651"/>
    </source>
</evidence>
<comment type="caution">
    <text evidence="9">The sequence shown here is derived from an EMBL/GenBank/DDBJ whole genome shotgun (WGS) entry which is preliminary data.</text>
</comment>